<name>A0A2S1QV65_9FLAO</name>
<gene>
    <name evidence="1" type="ORF">HYN59_03885</name>
</gene>
<sequence length="134" mass="15620">METHFSLTDAEFERLFGTGSLDPDLFTHEAHIRLAWIHIRRYGLDKACYNIVNQLQDYVKILGVTDKFNLTLTIASLKLIDYFVENSKQGSFAEFITEFPQLNTNFSELLTQYYTSGTLHETRQSHMEPDIMNF</sequence>
<dbReference type="EMBL" id="CP029186">
    <property type="protein sequence ID" value="AWH84307.1"/>
    <property type="molecule type" value="Genomic_DNA"/>
</dbReference>
<evidence type="ECO:0000313" key="2">
    <source>
        <dbReference type="Proteomes" id="UP000244929"/>
    </source>
</evidence>
<reference evidence="1 2" key="1">
    <citation type="submission" date="2018-04" db="EMBL/GenBank/DDBJ databases">
        <title>Genome sequencing of Flavobacterium sp. HYN0059.</title>
        <authorList>
            <person name="Yi H."/>
            <person name="Baek C."/>
        </authorList>
    </citation>
    <scope>NUCLEOTIDE SEQUENCE [LARGE SCALE GENOMIC DNA]</scope>
    <source>
        <strain evidence="1 2">HYN0059</strain>
    </source>
</reference>
<dbReference type="Proteomes" id="UP000244929">
    <property type="component" value="Chromosome"/>
</dbReference>
<proteinExistence type="predicted"/>
<dbReference type="KEGG" id="falb:HYN59_03885"/>
<organism evidence="1 2">
    <name type="scientific">Flavobacterium album</name>
    <dbReference type="NCBI Taxonomy" id="2175091"/>
    <lineage>
        <taxon>Bacteria</taxon>
        <taxon>Pseudomonadati</taxon>
        <taxon>Bacteroidota</taxon>
        <taxon>Flavobacteriia</taxon>
        <taxon>Flavobacteriales</taxon>
        <taxon>Flavobacteriaceae</taxon>
        <taxon>Flavobacterium</taxon>
    </lineage>
</organism>
<protein>
    <submittedName>
        <fullName evidence="1">Uncharacterized protein</fullName>
    </submittedName>
</protein>
<evidence type="ECO:0000313" key="1">
    <source>
        <dbReference type="EMBL" id="AWH84307.1"/>
    </source>
</evidence>
<dbReference type="OrthoDB" id="282517at2"/>
<dbReference type="RefSeq" id="WP_108777015.1">
    <property type="nucleotide sequence ID" value="NZ_CP029186.1"/>
</dbReference>
<accession>A0A2S1QV65</accession>
<dbReference type="AlphaFoldDB" id="A0A2S1QV65"/>
<keyword evidence="2" id="KW-1185">Reference proteome</keyword>